<evidence type="ECO:0000256" key="1">
    <source>
        <dbReference type="ARBA" id="ARBA00006420"/>
    </source>
</evidence>
<protein>
    <recommendedName>
        <fullName evidence="2">Scaffold protein Nfu/NifU N-terminal domain-containing protein</fullName>
    </recommendedName>
</protein>
<dbReference type="AlphaFoldDB" id="A0A1Z3N7J5"/>
<dbReference type="PANTHER" id="PTHR11178">
    <property type="entry name" value="IRON-SULFUR CLUSTER SCAFFOLD PROTEIN NFU-RELATED"/>
    <property type="match status" value="1"/>
</dbReference>
<name>A0A1Z3N7J5_BDEBC</name>
<dbReference type="SUPFAM" id="SSF117916">
    <property type="entry name" value="Fe-S cluster assembly (FSCA) domain-like"/>
    <property type="match status" value="1"/>
</dbReference>
<dbReference type="SMART" id="SM00932">
    <property type="entry name" value="Nfu_N"/>
    <property type="match status" value="1"/>
</dbReference>
<dbReference type="InterPro" id="IPR034904">
    <property type="entry name" value="FSCA_dom_sf"/>
</dbReference>
<dbReference type="InterPro" id="IPR036498">
    <property type="entry name" value="Nfu/NifU_N_sf"/>
</dbReference>
<proteinExistence type="inferred from homology"/>
<dbReference type="InterPro" id="IPR001075">
    <property type="entry name" value="NIF_FeS_clus_asmbl_NifU_C"/>
</dbReference>
<reference evidence="3 4" key="1">
    <citation type="submission" date="2017-04" db="EMBL/GenBank/DDBJ databases">
        <title>Whole genome sequence of Bdellovibrio bacteriovorus strain SSB218315.</title>
        <authorList>
            <person name="Oyedara O."/>
            <person name="Rodriguez-Perez M.A."/>
        </authorList>
    </citation>
    <scope>NUCLEOTIDE SEQUENCE [LARGE SCALE GENOMIC DNA]</scope>
    <source>
        <strain evidence="3 4">SSB218315</strain>
    </source>
</reference>
<dbReference type="Gene3D" id="3.30.1370.70">
    <property type="entry name" value="Scaffold protein Nfu/NifU, N-terminal domain"/>
    <property type="match status" value="1"/>
</dbReference>
<evidence type="ECO:0000313" key="4">
    <source>
        <dbReference type="Proteomes" id="UP000197003"/>
    </source>
</evidence>
<evidence type="ECO:0000259" key="2">
    <source>
        <dbReference type="SMART" id="SM00932"/>
    </source>
</evidence>
<dbReference type="GO" id="GO:0016226">
    <property type="term" value="P:iron-sulfur cluster assembly"/>
    <property type="evidence" value="ECO:0007669"/>
    <property type="project" value="InterPro"/>
</dbReference>
<comment type="similarity">
    <text evidence="1">Belongs to the NifU family.</text>
</comment>
<organism evidence="3 4">
    <name type="scientific">Bdellovibrio bacteriovorus</name>
    <dbReference type="NCBI Taxonomy" id="959"/>
    <lineage>
        <taxon>Bacteria</taxon>
        <taxon>Pseudomonadati</taxon>
        <taxon>Bdellovibrionota</taxon>
        <taxon>Bdellovibrionia</taxon>
        <taxon>Bdellovibrionales</taxon>
        <taxon>Pseudobdellovibrionaceae</taxon>
        <taxon>Bdellovibrio</taxon>
    </lineage>
</organism>
<dbReference type="Pfam" id="PF01106">
    <property type="entry name" value="NifU"/>
    <property type="match status" value="1"/>
</dbReference>
<dbReference type="InterPro" id="IPR035433">
    <property type="entry name" value="NFU1-like"/>
</dbReference>
<dbReference type="EMBL" id="CP020946">
    <property type="protein sequence ID" value="ASD63428.1"/>
    <property type="molecule type" value="Genomic_DNA"/>
</dbReference>
<dbReference type="RefSeq" id="WP_088564967.1">
    <property type="nucleotide sequence ID" value="NZ_CP020946.1"/>
</dbReference>
<dbReference type="Gene3D" id="3.30.300.130">
    <property type="entry name" value="Fe-S cluster assembly (FSCA)"/>
    <property type="match status" value="1"/>
</dbReference>
<dbReference type="GO" id="GO:0005506">
    <property type="term" value="F:iron ion binding"/>
    <property type="evidence" value="ECO:0007669"/>
    <property type="project" value="InterPro"/>
</dbReference>
<dbReference type="GO" id="GO:0051536">
    <property type="term" value="F:iron-sulfur cluster binding"/>
    <property type="evidence" value="ECO:0007669"/>
    <property type="project" value="InterPro"/>
</dbReference>
<dbReference type="PANTHER" id="PTHR11178:SF1">
    <property type="entry name" value="NFU1 IRON-SULFUR CLUSTER SCAFFOLD HOMOLOG, MITOCHONDRIAL"/>
    <property type="match status" value="1"/>
</dbReference>
<feature type="domain" description="Scaffold protein Nfu/NifU N-terminal" evidence="2">
    <location>
        <begin position="9"/>
        <end position="94"/>
    </location>
</feature>
<dbReference type="SUPFAM" id="SSF110836">
    <property type="entry name" value="Hypothetical protein SAV1430"/>
    <property type="match status" value="1"/>
</dbReference>
<evidence type="ECO:0000313" key="3">
    <source>
        <dbReference type="EMBL" id="ASD63428.1"/>
    </source>
</evidence>
<dbReference type="OrthoDB" id="5293159at2"/>
<dbReference type="PIRSF" id="PIRSF036773">
    <property type="entry name" value="HIRIP5"/>
    <property type="match status" value="1"/>
</dbReference>
<sequence length="186" mass="20832">MNTSEKMPVSFEPTPNPATMKFLLHKKVTDQGFDCPTVQEAERSPLAAKIFGFPWTSSVYVGPDFITVTKQDWVDWELLAHPLSGLIQEHLDRDEPVVVTFVEADENDENDSPMVRNIKSVLNREIRPVVALDGGDIVFHKYEGNILYIHMKGACSGCPSSSVTLKEGVEVRMKELFPEIKEVVAV</sequence>
<dbReference type="Pfam" id="PF08712">
    <property type="entry name" value="Nfu_N"/>
    <property type="match status" value="1"/>
</dbReference>
<dbReference type="Proteomes" id="UP000197003">
    <property type="component" value="Chromosome"/>
</dbReference>
<gene>
    <name evidence="3" type="ORF">B9G79_07515</name>
</gene>
<accession>A0A1Z3N7J5</accession>
<dbReference type="InterPro" id="IPR014824">
    <property type="entry name" value="Nfu/NifU_N"/>
</dbReference>